<dbReference type="InterPro" id="IPR014795">
    <property type="entry name" value="TacA_1-like"/>
</dbReference>
<evidence type="ECO:0000313" key="3">
    <source>
        <dbReference type="EMBL" id="RAI43725.1"/>
    </source>
</evidence>
<evidence type="ECO:0008006" key="5">
    <source>
        <dbReference type="Google" id="ProtNLM"/>
    </source>
</evidence>
<reference evidence="3 4" key="1">
    <citation type="submission" date="2017-07" db="EMBL/GenBank/DDBJ databases">
        <title>Draft Genome Sequences of Select Purple Nonsulfur Bacteria.</title>
        <authorList>
            <person name="Lasarre B."/>
            <person name="Mckinlay J.B."/>
        </authorList>
    </citation>
    <scope>NUCLEOTIDE SEQUENCE [LARGE SCALE GENOMIC DNA]</scope>
    <source>
        <strain evidence="3 4">DSM 5909</strain>
    </source>
</reference>
<dbReference type="EMBL" id="NPEX01000074">
    <property type="protein sequence ID" value="RAI43725.1"/>
    <property type="molecule type" value="Genomic_DNA"/>
</dbReference>
<dbReference type="OrthoDB" id="6460605at2"/>
<comment type="similarity">
    <text evidence="2">Belongs to the TacA antitoxin family.</text>
</comment>
<protein>
    <recommendedName>
        <fullName evidence="5">DUF1778 domain-containing protein</fullName>
    </recommendedName>
</protein>
<proteinExistence type="inferred from homology"/>
<evidence type="ECO:0000256" key="2">
    <source>
        <dbReference type="ARBA" id="ARBA00049988"/>
    </source>
</evidence>
<dbReference type="Pfam" id="PF08681">
    <property type="entry name" value="TacA1"/>
    <property type="match status" value="1"/>
</dbReference>
<name>A0A327L187_9BRAD</name>
<comment type="caution">
    <text evidence="3">The sequence shown here is derived from an EMBL/GenBank/DDBJ whole genome shotgun (WGS) entry which is preliminary data.</text>
</comment>
<organism evidence="3 4">
    <name type="scientific">Rhodoplanes roseus</name>
    <dbReference type="NCBI Taxonomy" id="29409"/>
    <lineage>
        <taxon>Bacteria</taxon>
        <taxon>Pseudomonadati</taxon>
        <taxon>Pseudomonadota</taxon>
        <taxon>Alphaproteobacteria</taxon>
        <taxon>Hyphomicrobiales</taxon>
        <taxon>Nitrobacteraceae</taxon>
        <taxon>Rhodoplanes</taxon>
    </lineage>
</organism>
<gene>
    <name evidence="3" type="ORF">CH341_12890</name>
</gene>
<dbReference type="PANTHER" id="PTHR35401">
    <property type="entry name" value="COPG FAMILY HELIX-TURN-HELIX PROTEIN-RELATED-RELATED"/>
    <property type="match status" value="1"/>
</dbReference>
<dbReference type="Proteomes" id="UP000249130">
    <property type="component" value="Unassembled WGS sequence"/>
</dbReference>
<dbReference type="AlphaFoldDB" id="A0A327L187"/>
<dbReference type="InterPro" id="IPR010985">
    <property type="entry name" value="Ribbon_hlx_hlx"/>
</dbReference>
<keyword evidence="4" id="KW-1185">Reference proteome</keyword>
<dbReference type="Gene3D" id="1.20.5.780">
    <property type="entry name" value="Single helix bin"/>
    <property type="match status" value="1"/>
</dbReference>
<dbReference type="RefSeq" id="WP_111419443.1">
    <property type="nucleotide sequence ID" value="NZ_NPEX01000074.1"/>
</dbReference>
<sequence>MPRSHADSGRVELRLRPEDKATLTRAAALKRLDLTGYILGTVLPKAEADIAEAERVTLSERDSLRVLALLENPPAAPARLVRAAKAGFRLP</sequence>
<dbReference type="GO" id="GO:0006355">
    <property type="term" value="P:regulation of DNA-templated transcription"/>
    <property type="evidence" value="ECO:0007669"/>
    <property type="project" value="InterPro"/>
</dbReference>
<accession>A0A327L187</accession>
<dbReference type="SUPFAM" id="SSF47598">
    <property type="entry name" value="Ribbon-helix-helix"/>
    <property type="match status" value="1"/>
</dbReference>
<keyword evidence="1" id="KW-1277">Toxin-antitoxin system</keyword>
<evidence type="ECO:0000256" key="1">
    <source>
        <dbReference type="ARBA" id="ARBA00022649"/>
    </source>
</evidence>
<evidence type="ECO:0000313" key="4">
    <source>
        <dbReference type="Proteomes" id="UP000249130"/>
    </source>
</evidence>
<dbReference type="PANTHER" id="PTHR35401:SF2">
    <property type="entry name" value="ABC-TYPE TRANSPORT SYSTEM"/>
    <property type="match status" value="1"/>
</dbReference>